<accession>A0A382SC29</accession>
<dbReference type="AlphaFoldDB" id="A0A382SC29"/>
<gene>
    <name evidence="1" type="ORF">METZ01_LOCUS359562</name>
</gene>
<name>A0A382SC29_9ZZZZ</name>
<reference evidence="1" key="1">
    <citation type="submission" date="2018-05" db="EMBL/GenBank/DDBJ databases">
        <authorList>
            <person name="Lanie J.A."/>
            <person name="Ng W.-L."/>
            <person name="Kazmierczak K.M."/>
            <person name="Andrzejewski T.M."/>
            <person name="Davidsen T.M."/>
            <person name="Wayne K.J."/>
            <person name="Tettelin H."/>
            <person name="Glass J.I."/>
            <person name="Rusch D."/>
            <person name="Podicherti R."/>
            <person name="Tsui H.-C.T."/>
            <person name="Winkler M.E."/>
        </authorList>
    </citation>
    <scope>NUCLEOTIDE SEQUENCE</scope>
</reference>
<sequence length="22" mass="2609">MPIQFINKNAFNIFFSAIMAYK</sequence>
<dbReference type="EMBL" id="UINC01127533">
    <property type="protein sequence ID" value="SVD06708.1"/>
    <property type="molecule type" value="Genomic_DNA"/>
</dbReference>
<evidence type="ECO:0000313" key="1">
    <source>
        <dbReference type="EMBL" id="SVD06708.1"/>
    </source>
</evidence>
<protein>
    <submittedName>
        <fullName evidence="1">Uncharacterized protein</fullName>
    </submittedName>
</protein>
<proteinExistence type="predicted"/>
<organism evidence="1">
    <name type="scientific">marine metagenome</name>
    <dbReference type="NCBI Taxonomy" id="408172"/>
    <lineage>
        <taxon>unclassified sequences</taxon>
        <taxon>metagenomes</taxon>
        <taxon>ecological metagenomes</taxon>
    </lineage>
</organism>